<evidence type="ECO:0000259" key="6">
    <source>
        <dbReference type="Pfam" id="PF02656"/>
    </source>
</evidence>
<reference evidence="7 8" key="1">
    <citation type="submission" date="2016-10" db="EMBL/GenBank/DDBJ databases">
        <authorList>
            <person name="de Groot N.N."/>
        </authorList>
    </citation>
    <scope>NUCLEOTIDE SEQUENCE [LARGE SCALE GENOMIC DNA]</scope>
    <source>
        <strain evidence="7 8">DSM 19073</strain>
    </source>
</reference>
<keyword evidence="3 5" id="KW-1133">Transmembrane helix</keyword>
<organism evidence="7 8">
    <name type="scientific">Jannaschia pohangensis</name>
    <dbReference type="NCBI Taxonomy" id="390807"/>
    <lineage>
        <taxon>Bacteria</taxon>
        <taxon>Pseudomonadati</taxon>
        <taxon>Pseudomonadota</taxon>
        <taxon>Alphaproteobacteria</taxon>
        <taxon>Rhodobacterales</taxon>
        <taxon>Roseobacteraceae</taxon>
        <taxon>Jannaschia</taxon>
    </lineage>
</organism>
<protein>
    <submittedName>
        <fullName evidence="7">Putative membrane protein</fullName>
    </submittedName>
</protein>
<keyword evidence="4 5" id="KW-0472">Membrane</keyword>
<evidence type="ECO:0000313" key="8">
    <source>
        <dbReference type="Proteomes" id="UP000199110"/>
    </source>
</evidence>
<dbReference type="RefSeq" id="WP_092779447.1">
    <property type="nucleotide sequence ID" value="NZ_FORA01000002.1"/>
</dbReference>
<dbReference type="OrthoDB" id="582337at2"/>
<evidence type="ECO:0000313" key="7">
    <source>
        <dbReference type="EMBL" id="SFI94862.1"/>
    </source>
</evidence>
<dbReference type="EMBL" id="FORA01000002">
    <property type="protein sequence ID" value="SFI94862.1"/>
    <property type="molecule type" value="Genomic_DNA"/>
</dbReference>
<keyword evidence="2 5" id="KW-0812">Transmembrane</keyword>
<feature type="transmembrane region" description="Helical" evidence="5">
    <location>
        <begin position="103"/>
        <end position="122"/>
    </location>
</feature>
<evidence type="ECO:0000256" key="5">
    <source>
        <dbReference type="SAM" id="Phobius"/>
    </source>
</evidence>
<evidence type="ECO:0000256" key="4">
    <source>
        <dbReference type="ARBA" id="ARBA00023136"/>
    </source>
</evidence>
<keyword evidence="8" id="KW-1185">Reference proteome</keyword>
<gene>
    <name evidence="7" type="ORF">SAMN04488095_1807</name>
</gene>
<name>A0A1I3MD52_9RHOB</name>
<feature type="domain" description="DUF202" evidence="6">
    <location>
        <begin position="22"/>
        <end position="82"/>
    </location>
</feature>
<comment type="subcellular location">
    <subcellularLocation>
        <location evidence="1">Endomembrane system</location>
        <topology evidence="1">Multi-pass membrane protein</topology>
    </subcellularLocation>
</comment>
<dbReference type="GO" id="GO:0012505">
    <property type="term" value="C:endomembrane system"/>
    <property type="evidence" value="ECO:0007669"/>
    <property type="project" value="UniProtKB-SubCell"/>
</dbReference>
<sequence length="124" mass="13506">MSDDRQTKTEWAEDRTDWAEDRTVLANERTFAGWMRTGMAAIAIAVGLRAVFGAAEPTWVPKAVATVFIAAALMIFWSARRNASLAQDRLAANSVEVQSKTNFTILATVFSAGAITVGIVLWTL</sequence>
<dbReference type="AlphaFoldDB" id="A0A1I3MD52"/>
<dbReference type="Proteomes" id="UP000199110">
    <property type="component" value="Unassembled WGS sequence"/>
</dbReference>
<evidence type="ECO:0000256" key="2">
    <source>
        <dbReference type="ARBA" id="ARBA00022692"/>
    </source>
</evidence>
<feature type="transmembrane region" description="Helical" evidence="5">
    <location>
        <begin position="31"/>
        <end position="52"/>
    </location>
</feature>
<feature type="transmembrane region" description="Helical" evidence="5">
    <location>
        <begin position="59"/>
        <end position="79"/>
    </location>
</feature>
<dbReference type="Pfam" id="PF02656">
    <property type="entry name" value="DUF202"/>
    <property type="match status" value="1"/>
</dbReference>
<evidence type="ECO:0000256" key="3">
    <source>
        <dbReference type="ARBA" id="ARBA00022989"/>
    </source>
</evidence>
<accession>A0A1I3MD52</accession>
<dbReference type="STRING" id="390807.SAMN04488095_1807"/>
<proteinExistence type="predicted"/>
<evidence type="ECO:0000256" key="1">
    <source>
        <dbReference type="ARBA" id="ARBA00004127"/>
    </source>
</evidence>
<dbReference type="InterPro" id="IPR003807">
    <property type="entry name" value="DUF202"/>
</dbReference>